<evidence type="ECO:0000256" key="3">
    <source>
        <dbReference type="ARBA" id="ARBA00023295"/>
    </source>
</evidence>
<keyword evidence="2" id="KW-0378">Hydrolase</keyword>
<reference evidence="6 7" key="1">
    <citation type="submission" date="2020-02" db="EMBL/GenBank/DDBJ databases">
        <title>Whole-genome analyses of novel actinobacteria.</title>
        <authorList>
            <person name="Sahin N."/>
        </authorList>
    </citation>
    <scope>NUCLEOTIDE SEQUENCE [LARGE SCALE GENOMIC DNA]</scope>
    <source>
        <strain evidence="6 7">A7024</strain>
    </source>
</reference>
<dbReference type="Gene3D" id="3.20.20.80">
    <property type="entry name" value="Glycosidases"/>
    <property type="match status" value="1"/>
</dbReference>
<dbReference type="CDD" id="cd00599">
    <property type="entry name" value="GH25_muramidase"/>
    <property type="match status" value="1"/>
</dbReference>
<dbReference type="PROSITE" id="PS51904">
    <property type="entry name" value="GLYCOSYL_HYDROL_F25_2"/>
    <property type="match status" value="1"/>
</dbReference>
<dbReference type="GO" id="GO:0016998">
    <property type="term" value="P:cell wall macromolecule catabolic process"/>
    <property type="evidence" value="ECO:0007669"/>
    <property type="project" value="InterPro"/>
</dbReference>
<feature type="region of interest" description="Disordered" evidence="4">
    <location>
        <begin position="251"/>
        <end position="274"/>
    </location>
</feature>
<evidence type="ECO:0000256" key="4">
    <source>
        <dbReference type="SAM" id="MobiDB-lite"/>
    </source>
</evidence>
<feature type="signal peptide" evidence="5">
    <location>
        <begin position="1"/>
        <end position="30"/>
    </location>
</feature>
<dbReference type="AlphaFoldDB" id="A0A6G4U8M7"/>
<comment type="caution">
    <text evidence="6">The sequence shown here is derived from an EMBL/GenBank/DDBJ whole genome shotgun (WGS) entry which is preliminary data.</text>
</comment>
<evidence type="ECO:0000313" key="7">
    <source>
        <dbReference type="Proteomes" id="UP000481583"/>
    </source>
</evidence>
<dbReference type="PANTHER" id="PTHR34135:SF2">
    <property type="entry name" value="LYSOZYME"/>
    <property type="match status" value="1"/>
</dbReference>
<organism evidence="6 7">
    <name type="scientific">Streptomyces coryli</name>
    <dbReference type="NCBI Taxonomy" id="1128680"/>
    <lineage>
        <taxon>Bacteria</taxon>
        <taxon>Bacillati</taxon>
        <taxon>Actinomycetota</taxon>
        <taxon>Actinomycetes</taxon>
        <taxon>Kitasatosporales</taxon>
        <taxon>Streptomycetaceae</taxon>
        <taxon>Streptomyces</taxon>
    </lineage>
</organism>
<dbReference type="InterPro" id="IPR018077">
    <property type="entry name" value="Glyco_hydro_fam25_subgr"/>
</dbReference>
<dbReference type="GO" id="GO:0009253">
    <property type="term" value="P:peptidoglycan catabolic process"/>
    <property type="evidence" value="ECO:0007669"/>
    <property type="project" value="InterPro"/>
</dbReference>
<dbReference type="GO" id="GO:0016052">
    <property type="term" value="P:carbohydrate catabolic process"/>
    <property type="evidence" value="ECO:0007669"/>
    <property type="project" value="TreeGrafter"/>
</dbReference>
<protein>
    <recommendedName>
        <fullName evidence="8">Lysozyme</fullName>
    </recommendedName>
</protein>
<evidence type="ECO:0000256" key="2">
    <source>
        <dbReference type="ARBA" id="ARBA00022801"/>
    </source>
</evidence>
<dbReference type="SUPFAM" id="SSF51445">
    <property type="entry name" value="(Trans)glycosidases"/>
    <property type="match status" value="1"/>
</dbReference>
<dbReference type="PANTHER" id="PTHR34135">
    <property type="entry name" value="LYSOZYME"/>
    <property type="match status" value="1"/>
</dbReference>
<feature type="chain" id="PRO_5026121574" description="Lysozyme" evidence="5">
    <location>
        <begin position="31"/>
        <end position="355"/>
    </location>
</feature>
<keyword evidence="5" id="KW-0732">Signal</keyword>
<evidence type="ECO:0000256" key="1">
    <source>
        <dbReference type="ARBA" id="ARBA00010646"/>
    </source>
</evidence>
<dbReference type="InterPro" id="IPR002053">
    <property type="entry name" value="Glyco_hydro_25"/>
</dbReference>
<evidence type="ECO:0000313" key="6">
    <source>
        <dbReference type="EMBL" id="NGN68595.1"/>
    </source>
</evidence>
<dbReference type="Proteomes" id="UP000481583">
    <property type="component" value="Unassembled WGS sequence"/>
</dbReference>
<sequence length="355" mass="37589">MFRRSTALALGGAAAIVAGALFAVNTSASAAPPDAYPVKGFDTSHHQHPDGSPIDYSAAKGAGYTYTFMKSTEGIDYTDDWFARDWKAAADSGILRAPYHFYHPAGPGDGAQQAEFFVKTIKEQGYTGKNAGELPPVLDLEQINGGCPPSFDTGQVKAWLDTVHNSLGVKPIVYTSKPFVDQCMGGDGALFSGYLLWQPRYGSGDVEPQDIPGAGAPWQIWQHASDGQVPGVPDDAVDVNVYRNSLEELQKLAGGGDGGGDPSPSPSEPADGKAFPTWGTRWVVHETADPDSKAVGMINGSDVTVDYQVNSGQKVCEGEECSTYMAHITGPEQGFLSVVAIDVEESKLTGVPVRD</sequence>
<proteinExistence type="inferred from homology"/>
<keyword evidence="7" id="KW-1185">Reference proteome</keyword>
<dbReference type="Pfam" id="PF01183">
    <property type="entry name" value="Glyco_hydro_25"/>
    <property type="match status" value="1"/>
</dbReference>
<comment type="similarity">
    <text evidence="1">Belongs to the glycosyl hydrolase 25 family.</text>
</comment>
<evidence type="ECO:0000256" key="5">
    <source>
        <dbReference type="SAM" id="SignalP"/>
    </source>
</evidence>
<keyword evidence="3" id="KW-0326">Glycosidase</keyword>
<dbReference type="SMART" id="SM00641">
    <property type="entry name" value="Glyco_25"/>
    <property type="match status" value="1"/>
</dbReference>
<gene>
    <name evidence="6" type="ORF">G5C51_32465</name>
</gene>
<accession>A0A6G4U8M7</accession>
<dbReference type="RefSeq" id="WP_165242688.1">
    <property type="nucleotide sequence ID" value="NZ_JAAKZV010000215.1"/>
</dbReference>
<name>A0A6G4U8M7_9ACTN</name>
<dbReference type="InterPro" id="IPR017853">
    <property type="entry name" value="GH"/>
</dbReference>
<dbReference type="GO" id="GO:0003796">
    <property type="term" value="F:lysozyme activity"/>
    <property type="evidence" value="ECO:0007669"/>
    <property type="project" value="InterPro"/>
</dbReference>
<evidence type="ECO:0008006" key="8">
    <source>
        <dbReference type="Google" id="ProtNLM"/>
    </source>
</evidence>
<dbReference type="EMBL" id="JAAKZV010000215">
    <property type="protein sequence ID" value="NGN68595.1"/>
    <property type="molecule type" value="Genomic_DNA"/>
</dbReference>